<proteinExistence type="predicted"/>
<dbReference type="EMBL" id="GEDG01034189">
    <property type="protein sequence ID" value="JAP09860.1"/>
    <property type="molecule type" value="Transcribed_RNA"/>
</dbReference>
<protein>
    <submittedName>
        <fullName evidence="1">Putative ovule protein</fullName>
    </submittedName>
</protein>
<dbReference type="AlphaFoldDB" id="A0A0V0GNN3"/>
<name>A0A0V0GNN3_SOLCH</name>
<accession>A0A0V0GNN3</accession>
<organism evidence="1">
    <name type="scientific">Solanum chacoense</name>
    <name type="common">Chaco potato</name>
    <dbReference type="NCBI Taxonomy" id="4108"/>
    <lineage>
        <taxon>Eukaryota</taxon>
        <taxon>Viridiplantae</taxon>
        <taxon>Streptophyta</taxon>
        <taxon>Embryophyta</taxon>
        <taxon>Tracheophyta</taxon>
        <taxon>Spermatophyta</taxon>
        <taxon>Magnoliopsida</taxon>
        <taxon>eudicotyledons</taxon>
        <taxon>Gunneridae</taxon>
        <taxon>Pentapetalae</taxon>
        <taxon>asterids</taxon>
        <taxon>lamiids</taxon>
        <taxon>Solanales</taxon>
        <taxon>Solanaceae</taxon>
        <taxon>Solanoideae</taxon>
        <taxon>Solaneae</taxon>
        <taxon>Solanum</taxon>
    </lineage>
</organism>
<sequence length="71" mass="8436">MTRFRTIHKISLDYQPEQNFRRSASRGDSLFNLMMLSMCNSVGRNFSLSYYNLQGRMSRKEQLIKVLIEQV</sequence>
<reference evidence="1" key="1">
    <citation type="submission" date="2015-12" db="EMBL/GenBank/DDBJ databases">
        <title>Gene expression during late stages of embryo sac development: a critical building block for successful pollen-pistil interactions.</title>
        <authorList>
            <person name="Liu Y."/>
            <person name="Joly V."/>
            <person name="Sabar M."/>
            <person name="Matton D.P."/>
        </authorList>
    </citation>
    <scope>NUCLEOTIDE SEQUENCE</scope>
</reference>
<evidence type="ECO:0000313" key="1">
    <source>
        <dbReference type="EMBL" id="JAP09860.1"/>
    </source>
</evidence>